<accession>A0A7Y7WFF1</accession>
<reference evidence="5 6" key="1">
    <citation type="submission" date="2020-04" db="EMBL/GenBank/DDBJ databases">
        <title>Molecular characterization of pseudomonads from Agaricus bisporus reveal novel blotch 2 pathogens in Western Europe.</title>
        <authorList>
            <person name="Taparia T."/>
            <person name="Krijger M."/>
            <person name="Haynes E."/>
            <person name="Elpinstone J.G."/>
            <person name="Noble R."/>
            <person name="Van Der Wolf J."/>
        </authorList>
    </citation>
    <scope>NUCLEOTIDE SEQUENCE [LARGE SCALE GENOMIC DNA]</scope>
    <source>
        <strain evidence="5 6">F1001</strain>
    </source>
</reference>
<dbReference type="GO" id="GO:0000976">
    <property type="term" value="F:transcription cis-regulatory region binding"/>
    <property type="evidence" value="ECO:0007669"/>
    <property type="project" value="TreeGrafter"/>
</dbReference>
<dbReference type="InterPro" id="IPR009057">
    <property type="entry name" value="Homeodomain-like_sf"/>
</dbReference>
<comment type="caution">
    <text evidence="5">The sequence shown here is derived from an EMBL/GenBank/DDBJ whole genome shotgun (WGS) entry which is preliminary data.</text>
</comment>
<dbReference type="Gene3D" id="1.10.10.60">
    <property type="entry name" value="Homeodomain-like"/>
    <property type="match status" value="1"/>
</dbReference>
<name>A0A7Y7WFF1_9PSED</name>
<sequence>MPEVIPSLAHFMIDALRSTGLDIDSFCQTVDLDVQALSFDESWIPRVKLYRLYTLAAELSHDPDIGLRATSQTGPGIFDVVGYVMMSSATLYAALERLVHFVTLLDTSIAMSLHKEGGQHRFSCHFLDANQVPRQYGDAGIATMFGLCRMLVGPALQLRGIGVMHSIPADVSVYEQTFHCPVKYGASCYSIVLANSDLEKPLSSANKELATLHELVAEMHLSTRRYFSVPGEVRKMILESLSEGVPHIEDMAKKLCMSKRTLQRLLQKAGQPYKELANETRRGQAEFHLGNLCCSLQEAAYRVGFRELSSFYRACHQWFGMTPGQYRMLLTSKTRDAREGLLGDAVASGLS</sequence>
<keyword evidence="1" id="KW-0805">Transcription regulation</keyword>
<dbReference type="SUPFAM" id="SSF46689">
    <property type="entry name" value="Homeodomain-like"/>
    <property type="match status" value="1"/>
</dbReference>
<dbReference type="Pfam" id="PF12833">
    <property type="entry name" value="HTH_18"/>
    <property type="match status" value="1"/>
</dbReference>
<dbReference type="InterPro" id="IPR018060">
    <property type="entry name" value="HTH_AraC"/>
</dbReference>
<dbReference type="PANTHER" id="PTHR47894">
    <property type="entry name" value="HTH-TYPE TRANSCRIPTIONAL REGULATOR GADX"/>
    <property type="match status" value="1"/>
</dbReference>
<dbReference type="PANTHER" id="PTHR47894:SF1">
    <property type="entry name" value="HTH-TYPE TRANSCRIPTIONAL REGULATOR VQSM"/>
    <property type="match status" value="1"/>
</dbReference>
<evidence type="ECO:0000313" key="6">
    <source>
        <dbReference type="Proteomes" id="UP000582981"/>
    </source>
</evidence>
<dbReference type="RefSeq" id="WP_177144701.1">
    <property type="nucleotide sequence ID" value="NZ_JACAPU010000020.1"/>
</dbReference>
<keyword evidence="3" id="KW-0804">Transcription</keyword>
<evidence type="ECO:0000256" key="3">
    <source>
        <dbReference type="ARBA" id="ARBA00023163"/>
    </source>
</evidence>
<keyword evidence="2" id="KW-0238">DNA-binding</keyword>
<dbReference type="EMBL" id="JACAPU010000020">
    <property type="protein sequence ID" value="NWB48425.1"/>
    <property type="molecule type" value="Genomic_DNA"/>
</dbReference>
<dbReference type="PROSITE" id="PS01124">
    <property type="entry name" value="HTH_ARAC_FAMILY_2"/>
    <property type="match status" value="1"/>
</dbReference>
<evidence type="ECO:0000313" key="5">
    <source>
        <dbReference type="EMBL" id="NWB48425.1"/>
    </source>
</evidence>
<evidence type="ECO:0000256" key="1">
    <source>
        <dbReference type="ARBA" id="ARBA00023015"/>
    </source>
</evidence>
<dbReference type="GO" id="GO:0003700">
    <property type="term" value="F:DNA-binding transcription factor activity"/>
    <property type="evidence" value="ECO:0007669"/>
    <property type="project" value="InterPro"/>
</dbReference>
<dbReference type="AlphaFoldDB" id="A0A7Y7WFF1"/>
<protein>
    <submittedName>
        <fullName evidence="5">AraC family transcriptional regulator</fullName>
    </submittedName>
</protein>
<organism evidence="5 6">
    <name type="scientific">Pseudomonas gingeri</name>
    <dbReference type="NCBI Taxonomy" id="117681"/>
    <lineage>
        <taxon>Bacteria</taxon>
        <taxon>Pseudomonadati</taxon>
        <taxon>Pseudomonadota</taxon>
        <taxon>Gammaproteobacteria</taxon>
        <taxon>Pseudomonadales</taxon>
        <taxon>Pseudomonadaceae</taxon>
        <taxon>Pseudomonas</taxon>
    </lineage>
</organism>
<evidence type="ECO:0000256" key="2">
    <source>
        <dbReference type="ARBA" id="ARBA00023125"/>
    </source>
</evidence>
<dbReference type="Proteomes" id="UP000582981">
    <property type="component" value="Unassembled WGS sequence"/>
</dbReference>
<dbReference type="GO" id="GO:0005829">
    <property type="term" value="C:cytosol"/>
    <property type="evidence" value="ECO:0007669"/>
    <property type="project" value="TreeGrafter"/>
</dbReference>
<dbReference type="SMART" id="SM00342">
    <property type="entry name" value="HTH_ARAC"/>
    <property type="match status" value="1"/>
</dbReference>
<evidence type="ECO:0000259" key="4">
    <source>
        <dbReference type="PROSITE" id="PS01124"/>
    </source>
</evidence>
<dbReference type="Pfam" id="PF12625">
    <property type="entry name" value="Arabinose_bd"/>
    <property type="match status" value="1"/>
</dbReference>
<gene>
    <name evidence="5" type="ORF">HX829_18185</name>
</gene>
<proteinExistence type="predicted"/>
<feature type="domain" description="HTH araC/xylS-type" evidence="4">
    <location>
        <begin position="231"/>
        <end position="329"/>
    </location>
</feature>
<dbReference type="InterPro" id="IPR032687">
    <property type="entry name" value="AraC-type_N"/>
</dbReference>